<dbReference type="InterPro" id="IPR009660">
    <property type="entry name" value="Phage_A500_Gp15"/>
</dbReference>
<reference evidence="1 2" key="1">
    <citation type="submission" date="2017-06" db="EMBL/GenBank/DDBJ databases">
        <title>Genome sequence of Lactobacillus plantarum subsp. plantarum strain SRCM101258.</title>
        <authorList>
            <person name="Cho S.H."/>
        </authorList>
    </citation>
    <scope>NUCLEOTIDE SEQUENCE [LARGE SCALE GENOMIC DNA]</scope>
    <source>
        <strain evidence="1 2">SRCM101258</strain>
    </source>
</reference>
<dbReference type="EMBL" id="NKCZ01000080">
    <property type="protein sequence ID" value="POD87188.1"/>
    <property type="molecule type" value="Genomic_DNA"/>
</dbReference>
<dbReference type="AlphaFoldDB" id="A0A2S3U8C4"/>
<gene>
    <name evidence="1" type="ORF">S101258_00911</name>
</gene>
<protein>
    <submittedName>
        <fullName evidence="1">Uncharacterized protein</fullName>
    </submittedName>
</protein>
<dbReference type="Pfam" id="PF06854">
    <property type="entry name" value="Phage_Gp15"/>
    <property type="match status" value="1"/>
</dbReference>
<sequence length="215" mass="25196">MNNEFSDINTNSIVFRKHRYRLDLSFRMVLLYFKAIRDEGLTIPERVEVSLKALVLDDTSKLRFEDKGQLLSEIFNTKINNDRDRIRTKVLKSGKRSFDFDEDESLIKAGFQQQYGIDLDRDSLSWERFTTMLDGLNEDTQFKKVVRFRLTKVSDDMDADTQTYLKQMKLIYGLKQAHTDGDGKLTPDELSIELANLDMPHKALRMKELREQGKI</sequence>
<proteinExistence type="predicted"/>
<evidence type="ECO:0000313" key="1">
    <source>
        <dbReference type="EMBL" id="POD87188.1"/>
    </source>
</evidence>
<accession>A0A2S3U8C4</accession>
<dbReference type="Proteomes" id="UP000236990">
    <property type="component" value="Unassembled WGS sequence"/>
</dbReference>
<evidence type="ECO:0000313" key="2">
    <source>
        <dbReference type="Proteomes" id="UP000236990"/>
    </source>
</evidence>
<organism evidence="1 2">
    <name type="scientific">Lactiplantibacillus plantarum subsp. plantarum</name>
    <dbReference type="NCBI Taxonomy" id="337330"/>
    <lineage>
        <taxon>Bacteria</taxon>
        <taxon>Bacillati</taxon>
        <taxon>Bacillota</taxon>
        <taxon>Bacilli</taxon>
        <taxon>Lactobacillales</taxon>
        <taxon>Lactobacillaceae</taxon>
        <taxon>Lactiplantibacillus</taxon>
    </lineage>
</organism>
<name>A0A2S3U8C4_LACPN</name>
<comment type="caution">
    <text evidence="1">The sequence shown here is derived from an EMBL/GenBank/DDBJ whole genome shotgun (WGS) entry which is preliminary data.</text>
</comment>